<sequence>MARNFLMFFSVFLFLSIPVSSQLNDNKLYFPGFKDLSANLTLSGAAKIEKNGILGLTNNTILGLTTDTGKQLQGQAFYSLPIQFKNSTNGEVFSFSSSFALGIVPSYREFRGHGMAFTISPSKELRGFPAQYLGLFHETNMGSLSNHLFAVEFDTIQNTEFLDINDNHVGIDINSLASNISSAAAYIDDSSTKQNLSLISGKPILAWIDYDASENLLNVTISPHSSKPRLPLLSFNAGVLKSMEKLQLLISLLFRQFRTTKSRQV</sequence>
<comment type="caution">
    <text evidence="1">The sequence shown here is derived from an EMBL/GenBank/DDBJ whole genome shotgun (WGS) entry which is preliminary data.</text>
</comment>
<keyword evidence="2" id="KW-1185">Reference proteome</keyword>
<name>A0ACC0XCJ3_9ROSI</name>
<dbReference type="Proteomes" id="UP001163603">
    <property type="component" value="Chromosome 13"/>
</dbReference>
<accession>A0ACC0XCJ3</accession>
<evidence type="ECO:0000313" key="1">
    <source>
        <dbReference type="EMBL" id="KAJ0014980.1"/>
    </source>
</evidence>
<reference evidence="2" key="1">
    <citation type="journal article" date="2023" name="G3 (Bethesda)">
        <title>Genome assembly and association tests identify interacting loci associated with vigor, precocity, and sex in interspecific pistachio rootstocks.</title>
        <authorList>
            <person name="Palmer W."/>
            <person name="Jacygrad E."/>
            <person name="Sagayaradj S."/>
            <person name="Cavanaugh K."/>
            <person name="Han R."/>
            <person name="Bertier L."/>
            <person name="Beede B."/>
            <person name="Kafkas S."/>
            <person name="Golino D."/>
            <person name="Preece J."/>
            <person name="Michelmore R."/>
        </authorList>
    </citation>
    <scope>NUCLEOTIDE SEQUENCE [LARGE SCALE GENOMIC DNA]</scope>
</reference>
<protein>
    <submittedName>
        <fullName evidence="1">Uncharacterized protein</fullName>
    </submittedName>
</protein>
<dbReference type="EMBL" id="CM047748">
    <property type="protein sequence ID" value="KAJ0014980.1"/>
    <property type="molecule type" value="Genomic_DNA"/>
</dbReference>
<evidence type="ECO:0000313" key="2">
    <source>
        <dbReference type="Proteomes" id="UP001163603"/>
    </source>
</evidence>
<organism evidence="1 2">
    <name type="scientific">Pistacia integerrima</name>
    <dbReference type="NCBI Taxonomy" id="434235"/>
    <lineage>
        <taxon>Eukaryota</taxon>
        <taxon>Viridiplantae</taxon>
        <taxon>Streptophyta</taxon>
        <taxon>Embryophyta</taxon>
        <taxon>Tracheophyta</taxon>
        <taxon>Spermatophyta</taxon>
        <taxon>Magnoliopsida</taxon>
        <taxon>eudicotyledons</taxon>
        <taxon>Gunneridae</taxon>
        <taxon>Pentapetalae</taxon>
        <taxon>rosids</taxon>
        <taxon>malvids</taxon>
        <taxon>Sapindales</taxon>
        <taxon>Anacardiaceae</taxon>
        <taxon>Pistacia</taxon>
    </lineage>
</organism>
<proteinExistence type="predicted"/>
<gene>
    <name evidence="1" type="ORF">Pint_20205</name>
</gene>